<sequence>MLVRNKNDQRGRALLKKSSIYLLSIFLLFISIGTLTTIQPAYRLSSNMITEWTSDVDGSVFLYLLGMENRSFQNAFPEDQMFPKLHTSLLQIATSIRPNDPRSLVGNELPGFSIFNNHILIAGEGTDYTNLPHESSPPLEEVLKEREAVVDEGKPDKEDEPTADRSGAAPTTGNKDIVFLYNSHNRESFLPHLPDISDPNKAHHPEVNITNVSERLAEQLEARGIGTQVDTTDIMSVLQERELDYGASYNASREVVQEAFANNKDIQYVFDLHRDSLSRENTTKEINGESYARVMIVVGAEFETYEQNLEFATELHYLIEEKYPGLSRGVLPKKGAGTNGVFNQDLSENALLLEFGGVENNMEELYRSADALAEVFSDFYWDAEAVDGN</sequence>
<evidence type="ECO:0000313" key="3">
    <source>
        <dbReference type="EMBL" id="MFC2948407.1"/>
    </source>
</evidence>
<keyword evidence="2" id="KW-0812">Transmembrane</keyword>
<gene>
    <name evidence="3" type="primary">spoIIP</name>
    <name evidence="3" type="ORF">ACFODW_08645</name>
</gene>
<dbReference type="InterPro" id="IPR010897">
    <property type="entry name" value="Spore_II_P"/>
</dbReference>
<protein>
    <submittedName>
        <fullName evidence="3">Stage II sporulation protein P</fullName>
    </submittedName>
</protein>
<evidence type="ECO:0000256" key="1">
    <source>
        <dbReference type="SAM" id="MobiDB-lite"/>
    </source>
</evidence>
<dbReference type="Proteomes" id="UP001595387">
    <property type="component" value="Unassembled WGS sequence"/>
</dbReference>
<comment type="caution">
    <text evidence="3">The sequence shown here is derived from an EMBL/GenBank/DDBJ whole genome shotgun (WGS) entry which is preliminary data.</text>
</comment>
<feature type="region of interest" description="Disordered" evidence="1">
    <location>
        <begin position="149"/>
        <end position="175"/>
    </location>
</feature>
<dbReference type="Pfam" id="PF07454">
    <property type="entry name" value="SpoIIP"/>
    <property type="match status" value="1"/>
</dbReference>
<reference evidence="4" key="1">
    <citation type="journal article" date="2019" name="Int. J. Syst. Evol. Microbiol.">
        <title>The Global Catalogue of Microorganisms (GCM) 10K type strain sequencing project: providing services to taxonomists for standard genome sequencing and annotation.</title>
        <authorList>
            <consortium name="The Broad Institute Genomics Platform"/>
            <consortium name="The Broad Institute Genome Sequencing Center for Infectious Disease"/>
            <person name="Wu L."/>
            <person name="Ma J."/>
        </authorList>
    </citation>
    <scope>NUCLEOTIDE SEQUENCE [LARGE SCALE GENOMIC DNA]</scope>
    <source>
        <strain evidence="4">KCTC 13193</strain>
    </source>
</reference>
<evidence type="ECO:0000256" key="2">
    <source>
        <dbReference type="SAM" id="Phobius"/>
    </source>
</evidence>
<organism evidence="3 4">
    <name type="scientific">Virgibacillus sediminis</name>
    <dbReference type="NCBI Taxonomy" id="202260"/>
    <lineage>
        <taxon>Bacteria</taxon>
        <taxon>Bacillati</taxon>
        <taxon>Bacillota</taxon>
        <taxon>Bacilli</taxon>
        <taxon>Bacillales</taxon>
        <taxon>Bacillaceae</taxon>
        <taxon>Virgibacillus</taxon>
    </lineage>
</organism>
<dbReference type="EMBL" id="JBHRRZ010000015">
    <property type="protein sequence ID" value="MFC2948407.1"/>
    <property type="molecule type" value="Genomic_DNA"/>
</dbReference>
<keyword evidence="2" id="KW-0472">Membrane</keyword>
<dbReference type="NCBIfam" id="TIGR02867">
    <property type="entry name" value="spore_II_P"/>
    <property type="match status" value="1"/>
</dbReference>
<accession>A0ABV7A5P9</accession>
<feature type="transmembrane region" description="Helical" evidence="2">
    <location>
        <begin position="20"/>
        <end position="42"/>
    </location>
</feature>
<keyword evidence="4" id="KW-1185">Reference proteome</keyword>
<dbReference type="RefSeq" id="WP_390305357.1">
    <property type="nucleotide sequence ID" value="NZ_JBHRRZ010000015.1"/>
</dbReference>
<dbReference type="SUPFAM" id="SSF53187">
    <property type="entry name" value="Zn-dependent exopeptidases"/>
    <property type="match status" value="1"/>
</dbReference>
<keyword evidence="2" id="KW-1133">Transmembrane helix</keyword>
<proteinExistence type="predicted"/>
<name>A0ABV7A5P9_9BACI</name>
<evidence type="ECO:0000313" key="4">
    <source>
        <dbReference type="Proteomes" id="UP001595387"/>
    </source>
</evidence>
<feature type="compositionally biased region" description="Basic and acidic residues" evidence="1">
    <location>
        <begin position="149"/>
        <end position="163"/>
    </location>
</feature>